<dbReference type="InterPro" id="IPR001841">
    <property type="entry name" value="Znf_RING"/>
</dbReference>
<dbReference type="Gene3D" id="3.40.50.10810">
    <property type="entry name" value="Tandem AAA-ATPase domain"/>
    <property type="match status" value="1"/>
</dbReference>
<keyword evidence="15" id="KW-1185">Reference proteome</keyword>
<dbReference type="PROSITE" id="PS51194">
    <property type="entry name" value="HELICASE_CTER"/>
    <property type="match status" value="1"/>
</dbReference>
<dbReference type="Pfam" id="PF00176">
    <property type="entry name" value="SNF2-rel_dom"/>
    <property type="match status" value="1"/>
</dbReference>
<evidence type="ECO:0000313" key="15">
    <source>
        <dbReference type="Proteomes" id="UP001438707"/>
    </source>
</evidence>
<evidence type="ECO:0000256" key="10">
    <source>
        <dbReference type="SAM" id="MobiDB-lite"/>
    </source>
</evidence>
<dbReference type="PANTHER" id="PTHR45626:SF38">
    <property type="entry name" value="DEAD-BOX PROTEIN"/>
    <property type="match status" value="1"/>
</dbReference>
<dbReference type="GO" id="GO:0006281">
    <property type="term" value="P:DNA repair"/>
    <property type="evidence" value="ECO:0007669"/>
    <property type="project" value="TreeGrafter"/>
</dbReference>
<dbReference type="GO" id="GO:0004386">
    <property type="term" value="F:helicase activity"/>
    <property type="evidence" value="ECO:0007669"/>
    <property type="project" value="UniProtKB-KW"/>
</dbReference>
<evidence type="ECO:0000259" key="11">
    <source>
        <dbReference type="PROSITE" id="PS50089"/>
    </source>
</evidence>
<evidence type="ECO:0000256" key="5">
    <source>
        <dbReference type="ARBA" id="ARBA00022801"/>
    </source>
</evidence>
<dbReference type="EMBL" id="JALJOS010000052">
    <property type="protein sequence ID" value="KAK9818949.1"/>
    <property type="molecule type" value="Genomic_DNA"/>
</dbReference>
<keyword evidence="6" id="KW-0347">Helicase</keyword>
<dbReference type="SUPFAM" id="SSF52540">
    <property type="entry name" value="P-loop containing nucleoside triphosphate hydrolases"/>
    <property type="match status" value="2"/>
</dbReference>
<evidence type="ECO:0000256" key="1">
    <source>
        <dbReference type="ARBA" id="ARBA00008438"/>
    </source>
</evidence>
<dbReference type="GO" id="GO:0005634">
    <property type="term" value="C:nucleus"/>
    <property type="evidence" value="ECO:0007669"/>
    <property type="project" value="TreeGrafter"/>
</dbReference>
<dbReference type="Proteomes" id="UP001438707">
    <property type="component" value="Unassembled WGS sequence"/>
</dbReference>
<sequence length="1450" mass="158863">MKRTQSATCIDLTVDEDAPAPQRRRTTGGVSLRRTVEDVEEIILAQALQASVADPDVEVIEPEERGAPSLTAAASPNDLGEDEDLAVLGTTGQLWNQHLPHSRSDCGVHPFKQNEANPANAEFCDKCFCFICDGPANECQHWGSGLDPNDHCRAYPSDVYRRKRDSYRRKQSAPTPVAPQQPSLTRFYHDVPTQQPSGANFFSAAANASSTPRTTAQAASPPHTSKSSKPKSGSHPQCATVGRAAKPFVKSLLKKAKDPKTSTQLSSPRLDKELLPVGLVTLPVKVPKDRKLKDVQDALAPFGFEQEEPTGPPRLHDCLCIQTLFNTVWEGGKCVPSHLKLQKLPMPFPDREPTPMRTRKVAVHPAEPMSKPQYIGVTVNKKASRADITKAAMQQVGHTGRARGATTTGQSYSMWSNMSQVPNEHELANSDLHIFCLPKRSAPPVSEGPRTVLVYHRSVVPTDTEDLSEGLSLQLGPPMMLDLPDAARDGYSGYGGSNAAKQISKELCSRMTPFVKPGKTLSHELGAAFKLFRGSSWCSSSGLSSHSSAFSTRDKKKQPSCFANDLIWLCAEWTHEALDRIDVDAWVHLPEDASCSREVLEETADRVGREEQYDKARASCKSLPKSIMAEITSSCRVYSAAHAMRLGAAPHPKIRVICNIEAAAGDTIGRKGHIHIELFARRRSDTDWPGEGFFCKANDWPVGMGHARGRDSPHHPLQHTMDHMLAADPVCKRILQRCQSLKLVSRPKHGSGGIKGLLQLLETGEAPEAQQPQGLTVPLRPYQRQSLKFMQDAEACEGGFGSHIWAKVKYASTTFWWSPIIKRATLQDPTCNSCGGFLAEEMGLGKTVICLGIILSRPAPPQLLPAPIVDKRIKSRATLVICAVSLVGQWAAEAEDKLGGSLRICQYHGSHRPRSERKIAEEFDLVITTYQTLGSDYRQDTTGDGSGFKPLGAIDWHRIILDEGHMIKTPQVLQSKAVTALRGKIRWVCTGTPINNGVDDLLGQFTALHLAPYSMPGFFNPFIKSHYHGSHQYSYHADTPLLYLLSCIMVRHTKQQVLGGEAVLALPPKSVETVPVYFTSMERQLYMQCYTPAKQVFEQIRSWGGNAVSKRLLAINALLLPVRRICSGGALTEKELTVPDILRVPHNPVDQISQQDMSLHAPAGQECTICLEPLLDRPVRTPCQHWFCRECILEALASAQSCPNCRAPLPQVSLVEGVPAAEGCDAADADSSCQLPSNIKATSESKLLVLLSELKKMRETDGAAKALVFSQYRSTIEWLKVRLTQEGFGYRFITGSMPLKKRAQAIADFGRDPPTTIFLLTMRSGAVGINLTAANHVFLLEPALNPALEEQAIGRAWRMGQKRPVIVKRLFVKGSIEENIMELTKQKIGGAAGDDEAVDPVAARSRKIQAANLAGSLKSDKPNLKLEELGLLFKKPSLQLQPGLPCAATC</sequence>
<dbReference type="InterPro" id="IPR001650">
    <property type="entry name" value="Helicase_C-like"/>
</dbReference>
<keyword evidence="2" id="KW-0479">Metal-binding</keyword>
<evidence type="ECO:0000256" key="6">
    <source>
        <dbReference type="ARBA" id="ARBA00022806"/>
    </source>
</evidence>
<organism evidence="14 15">
    <name type="scientific">Apatococcus lobatus</name>
    <dbReference type="NCBI Taxonomy" id="904363"/>
    <lineage>
        <taxon>Eukaryota</taxon>
        <taxon>Viridiplantae</taxon>
        <taxon>Chlorophyta</taxon>
        <taxon>core chlorophytes</taxon>
        <taxon>Trebouxiophyceae</taxon>
        <taxon>Chlorellales</taxon>
        <taxon>Chlorellaceae</taxon>
        <taxon>Apatococcus</taxon>
    </lineage>
</organism>
<evidence type="ECO:0000259" key="12">
    <source>
        <dbReference type="PROSITE" id="PS51192"/>
    </source>
</evidence>
<dbReference type="GO" id="GO:0016787">
    <property type="term" value="F:hydrolase activity"/>
    <property type="evidence" value="ECO:0007669"/>
    <property type="project" value="UniProtKB-KW"/>
</dbReference>
<keyword evidence="5" id="KW-0378">Hydrolase</keyword>
<feature type="domain" description="Helicase C-terminal" evidence="13">
    <location>
        <begin position="1246"/>
        <end position="1402"/>
    </location>
</feature>
<dbReference type="Pfam" id="PF13639">
    <property type="entry name" value="zf-RING_2"/>
    <property type="match status" value="1"/>
</dbReference>
<feature type="region of interest" description="Disordered" evidence="10">
    <location>
        <begin position="1"/>
        <end position="30"/>
    </location>
</feature>
<accession>A0AAW1Q9V4</accession>
<dbReference type="InterPro" id="IPR013083">
    <property type="entry name" value="Znf_RING/FYVE/PHD"/>
</dbReference>
<feature type="region of interest" description="Disordered" evidence="10">
    <location>
        <begin position="163"/>
        <end position="191"/>
    </location>
</feature>
<dbReference type="PANTHER" id="PTHR45626">
    <property type="entry name" value="TRANSCRIPTION TERMINATION FACTOR 2-RELATED"/>
    <property type="match status" value="1"/>
</dbReference>
<dbReference type="InterPro" id="IPR038718">
    <property type="entry name" value="SNF2-like_sf"/>
</dbReference>
<keyword evidence="4 9" id="KW-0863">Zinc-finger</keyword>
<gene>
    <name evidence="14" type="ORF">WJX74_006241</name>
</gene>
<feature type="region of interest" description="Disordered" evidence="10">
    <location>
        <begin position="61"/>
        <end position="80"/>
    </location>
</feature>
<feature type="compositionally biased region" description="Low complexity" evidence="10">
    <location>
        <begin position="220"/>
        <end position="236"/>
    </location>
</feature>
<dbReference type="PROSITE" id="PS00518">
    <property type="entry name" value="ZF_RING_1"/>
    <property type="match status" value="1"/>
</dbReference>
<dbReference type="InterPro" id="IPR000330">
    <property type="entry name" value="SNF2_N"/>
</dbReference>
<dbReference type="PROSITE" id="PS51192">
    <property type="entry name" value="HELICASE_ATP_BIND_1"/>
    <property type="match status" value="1"/>
</dbReference>
<evidence type="ECO:0000256" key="7">
    <source>
        <dbReference type="ARBA" id="ARBA00022833"/>
    </source>
</evidence>
<comment type="similarity">
    <text evidence="1">Belongs to the SNF2/RAD54 helicase family. RAD16 subfamily.</text>
</comment>
<evidence type="ECO:0000256" key="2">
    <source>
        <dbReference type="ARBA" id="ARBA00022723"/>
    </source>
</evidence>
<feature type="domain" description="RING-type" evidence="11">
    <location>
        <begin position="1167"/>
        <end position="1206"/>
    </location>
</feature>
<dbReference type="Pfam" id="PF00271">
    <property type="entry name" value="Helicase_C"/>
    <property type="match status" value="1"/>
</dbReference>
<evidence type="ECO:0000256" key="9">
    <source>
        <dbReference type="PROSITE-ProRule" id="PRU00175"/>
    </source>
</evidence>
<evidence type="ECO:0000256" key="3">
    <source>
        <dbReference type="ARBA" id="ARBA00022741"/>
    </source>
</evidence>
<dbReference type="CDD" id="cd18008">
    <property type="entry name" value="DEXDc_SHPRH-like"/>
    <property type="match status" value="1"/>
</dbReference>
<keyword evidence="3" id="KW-0547">Nucleotide-binding</keyword>
<name>A0AAW1Q9V4_9CHLO</name>
<dbReference type="GO" id="GO:0008094">
    <property type="term" value="F:ATP-dependent activity, acting on DNA"/>
    <property type="evidence" value="ECO:0007669"/>
    <property type="project" value="TreeGrafter"/>
</dbReference>
<feature type="compositionally biased region" description="Polar residues" evidence="10">
    <location>
        <begin position="172"/>
        <end position="184"/>
    </location>
</feature>
<protein>
    <submittedName>
        <fullName evidence="14">Uncharacterized protein</fullName>
    </submittedName>
</protein>
<dbReference type="InterPro" id="IPR014001">
    <property type="entry name" value="Helicase_ATP-bd"/>
</dbReference>
<evidence type="ECO:0000256" key="4">
    <source>
        <dbReference type="ARBA" id="ARBA00022771"/>
    </source>
</evidence>
<evidence type="ECO:0000256" key="8">
    <source>
        <dbReference type="ARBA" id="ARBA00022840"/>
    </source>
</evidence>
<dbReference type="SMART" id="SM00490">
    <property type="entry name" value="HELICc"/>
    <property type="match status" value="1"/>
</dbReference>
<dbReference type="InterPro" id="IPR050628">
    <property type="entry name" value="SNF2_RAD54_helicase_TF"/>
</dbReference>
<reference evidence="14 15" key="1">
    <citation type="journal article" date="2024" name="Nat. Commun.">
        <title>Phylogenomics reveals the evolutionary origins of lichenization in chlorophyte algae.</title>
        <authorList>
            <person name="Puginier C."/>
            <person name="Libourel C."/>
            <person name="Otte J."/>
            <person name="Skaloud P."/>
            <person name="Haon M."/>
            <person name="Grisel S."/>
            <person name="Petersen M."/>
            <person name="Berrin J.G."/>
            <person name="Delaux P.M."/>
            <person name="Dal Grande F."/>
            <person name="Keller J."/>
        </authorList>
    </citation>
    <scope>NUCLEOTIDE SEQUENCE [LARGE SCALE GENOMIC DNA]</scope>
    <source>
        <strain evidence="14 15">SAG 2145</strain>
    </source>
</reference>
<feature type="domain" description="Helicase ATP-binding" evidence="12">
    <location>
        <begin position="827"/>
        <end position="1011"/>
    </location>
</feature>
<dbReference type="Gene3D" id="3.30.40.10">
    <property type="entry name" value="Zinc/RING finger domain, C3HC4 (zinc finger)"/>
    <property type="match status" value="1"/>
</dbReference>
<proteinExistence type="inferred from homology"/>
<dbReference type="PROSITE" id="PS50089">
    <property type="entry name" value="ZF_RING_2"/>
    <property type="match status" value="1"/>
</dbReference>
<dbReference type="SMART" id="SM00487">
    <property type="entry name" value="DEXDc"/>
    <property type="match status" value="1"/>
</dbReference>
<dbReference type="GO" id="GO:0005524">
    <property type="term" value="F:ATP binding"/>
    <property type="evidence" value="ECO:0007669"/>
    <property type="project" value="UniProtKB-KW"/>
</dbReference>
<dbReference type="SUPFAM" id="SSF57850">
    <property type="entry name" value="RING/U-box"/>
    <property type="match status" value="1"/>
</dbReference>
<keyword evidence="7" id="KW-0862">Zinc</keyword>
<evidence type="ECO:0000259" key="13">
    <source>
        <dbReference type="PROSITE" id="PS51194"/>
    </source>
</evidence>
<evidence type="ECO:0000313" key="14">
    <source>
        <dbReference type="EMBL" id="KAK9818949.1"/>
    </source>
</evidence>
<comment type="caution">
    <text evidence="14">The sequence shown here is derived from an EMBL/GenBank/DDBJ whole genome shotgun (WGS) entry which is preliminary data.</text>
</comment>
<dbReference type="GO" id="GO:0008270">
    <property type="term" value="F:zinc ion binding"/>
    <property type="evidence" value="ECO:0007669"/>
    <property type="project" value="UniProtKB-KW"/>
</dbReference>
<dbReference type="InterPro" id="IPR017907">
    <property type="entry name" value="Znf_RING_CS"/>
</dbReference>
<dbReference type="CDD" id="cd18793">
    <property type="entry name" value="SF2_C_SNF"/>
    <property type="match status" value="1"/>
</dbReference>
<feature type="region of interest" description="Disordered" evidence="10">
    <location>
        <begin position="206"/>
        <end position="241"/>
    </location>
</feature>
<dbReference type="SMART" id="SM00184">
    <property type="entry name" value="RING"/>
    <property type="match status" value="1"/>
</dbReference>
<dbReference type="InterPro" id="IPR027417">
    <property type="entry name" value="P-loop_NTPase"/>
</dbReference>
<dbReference type="Gene3D" id="3.40.50.300">
    <property type="entry name" value="P-loop containing nucleotide triphosphate hydrolases"/>
    <property type="match status" value="1"/>
</dbReference>
<keyword evidence="8" id="KW-0067">ATP-binding</keyword>
<dbReference type="InterPro" id="IPR049730">
    <property type="entry name" value="SNF2/RAD54-like_C"/>
</dbReference>